<organism evidence="1 2">
    <name type="scientific">Streptomyces jeddahensis</name>
    <dbReference type="NCBI Taxonomy" id="1716141"/>
    <lineage>
        <taxon>Bacteria</taxon>
        <taxon>Bacillati</taxon>
        <taxon>Actinomycetota</taxon>
        <taxon>Actinomycetes</taxon>
        <taxon>Kitasatosporales</taxon>
        <taxon>Streptomycetaceae</taxon>
        <taxon>Streptomyces</taxon>
    </lineage>
</organism>
<dbReference type="PATRIC" id="fig|1716141.3.peg.4267"/>
<name>A0A177HQ01_9ACTN</name>
<evidence type="ECO:0000313" key="1">
    <source>
        <dbReference type="EMBL" id="OAH12710.1"/>
    </source>
</evidence>
<dbReference type="EMBL" id="LOHS01000088">
    <property type="protein sequence ID" value="OAH12710.1"/>
    <property type="molecule type" value="Genomic_DNA"/>
</dbReference>
<proteinExistence type="predicted"/>
<dbReference type="RefSeq" id="WP_067279699.1">
    <property type="nucleotide sequence ID" value="NZ_LOHS01000088.1"/>
</dbReference>
<protein>
    <submittedName>
        <fullName evidence="1">Uncharacterized protein</fullName>
    </submittedName>
</protein>
<dbReference type="Pfam" id="PF20554">
    <property type="entry name" value="DUF6766"/>
    <property type="match status" value="1"/>
</dbReference>
<dbReference type="AlphaFoldDB" id="A0A177HQ01"/>
<sequence>MTVRRFLRDNGLGLAFGTAFLLAVIGQAFAGHAEFNNQLTADGLQPVSIGDYIASSDFGVDVMENWQSEYLQFFLYVFLTVWLVQRGSPESKSVDKIGVESDKDQRVGPHARPDSPRWAAAGGMRLKVYASSLGQVMGAIFVLSWLAQSITGVSAYNEEQLRQLQPPISWPDYIVSADFWSRTLQNWQSEFLAIASMAILSIYLRQRGSPESKPVGAPHHATGVEG</sequence>
<keyword evidence="2" id="KW-1185">Reference proteome</keyword>
<dbReference type="Proteomes" id="UP000077381">
    <property type="component" value="Unassembled WGS sequence"/>
</dbReference>
<dbReference type="InterPro" id="IPR046657">
    <property type="entry name" value="DUF6766"/>
</dbReference>
<reference evidence="1 2" key="1">
    <citation type="submission" date="2015-12" db="EMBL/GenBank/DDBJ databases">
        <title>Genome sequence of Streptomyces sp. G25.</title>
        <authorList>
            <person name="Poehlein A."/>
            <person name="Roettig A."/>
            <person name="Hiessl S."/>
            <person name="Hauschild P."/>
            <person name="Schauer J."/>
            <person name="Madkour M.H."/>
            <person name="Al-Ansari A.M."/>
            <person name="Almakishah N.H."/>
            <person name="Steinbuechel A."/>
            <person name="Daniel R."/>
        </authorList>
    </citation>
    <scope>NUCLEOTIDE SEQUENCE [LARGE SCALE GENOMIC DNA]</scope>
    <source>
        <strain evidence="2">G25(2015)</strain>
    </source>
</reference>
<dbReference type="OrthoDB" id="187863at2"/>
<accession>A0A177HQ01</accession>
<dbReference type="STRING" id="1716141.STSP_40560"/>
<comment type="caution">
    <text evidence="1">The sequence shown here is derived from an EMBL/GenBank/DDBJ whole genome shotgun (WGS) entry which is preliminary data.</text>
</comment>
<gene>
    <name evidence="1" type="ORF">STSP_40560</name>
</gene>
<evidence type="ECO:0000313" key="2">
    <source>
        <dbReference type="Proteomes" id="UP000077381"/>
    </source>
</evidence>